<dbReference type="EC" id="2.3.2.27" evidence="3"/>
<evidence type="ECO:0000256" key="6">
    <source>
        <dbReference type="ARBA" id="ARBA00022723"/>
    </source>
</evidence>
<dbReference type="Proteomes" id="UP000187406">
    <property type="component" value="Unassembled WGS sequence"/>
</dbReference>
<evidence type="ECO:0000256" key="11">
    <source>
        <dbReference type="ARBA" id="ARBA00024209"/>
    </source>
</evidence>
<dbReference type="AlphaFoldDB" id="A0A1Q3ASA1"/>
<evidence type="ECO:0000256" key="12">
    <source>
        <dbReference type="PROSITE-ProRule" id="PRU00175"/>
    </source>
</evidence>
<dbReference type="EMBL" id="BDDD01000079">
    <property type="protein sequence ID" value="GAV58617.1"/>
    <property type="molecule type" value="Genomic_DNA"/>
</dbReference>
<comment type="similarity">
    <text evidence="11">Belongs to the RING-type zinc finger family. ATL subfamily.</text>
</comment>
<evidence type="ECO:0000256" key="4">
    <source>
        <dbReference type="ARBA" id="ARBA00022679"/>
    </source>
</evidence>
<dbReference type="STRING" id="3775.A0A1Q3ASA1"/>
<dbReference type="PROSITE" id="PS50089">
    <property type="entry name" value="ZF_RING_2"/>
    <property type="match status" value="1"/>
</dbReference>
<dbReference type="Pfam" id="PF13639">
    <property type="entry name" value="zf-RING_2"/>
    <property type="match status" value="1"/>
</dbReference>
<dbReference type="GO" id="GO:0016567">
    <property type="term" value="P:protein ubiquitination"/>
    <property type="evidence" value="ECO:0007669"/>
    <property type="project" value="InterPro"/>
</dbReference>
<dbReference type="InParanoid" id="A0A1Q3ASA1"/>
<protein>
    <recommendedName>
        <fullName evidence="3">RING-type E3 ubiquitin transferase</fullName>
        <ecNumber evidence="3">2.3.2.27</ecNumber>
    </recommendedName>
</protein>
<comment type="subcellular location">
    <subcellularLocation>
        <location evidence="2">Membrane</location>
        <topology evidence="2">Single-pass membrane protein</topology>
    </subcellularLocation>
</comment>
<organism evidence="15 16">
    <name type="scientific">Cephalotus follicularis</name>
    <name type="common">Albany pitcher plant</name>
    <dbReference type="NCBI Taxonomy" id="3775"/>
    <lineage>
        <taxon>Eukaryota</taxon>
        <taxon>Viridiplantae</taxon>
        <taxon>Streptophyta</taxon>
        <taxon>Embryophyta</taxon>
        <taxon>Tracheophyta</taxon>
        <taxon>Spermatophyta</taxon>
        <taxon>Magnoliopsida</taxon>
        <taxon>eudicotyledons</taxon>
        <taxon>Gunneridae</taxon>
        <taxon>Pentapetalae</taxon>
        <taxon>rosids</taxon>
        <taxon>fabids</taxon>
        <taxon>Oxalidales</taxon>
        <taxon>Cephalotaceae</taxon>
        <taxon>Cephalotus</taxon>
    </lineage>
</organism>
<evidence type="ECO:0000256" key="5">
    <source>
        <dbReference type="ARBA" id="ARBA00022692"/>
    </source>
</evidence>
<dbReference type="Gene3D" id="3.30.40.10">
    <property type="entry name" value="Zinc/RING finger domain, C3HC4 (zinc finger)"/>
    <property type="match status" value="1"/>
</dbReference>
<dbReference type="GO" id="GO:0016020">
    <property type="term" value="C:membrane"/>
    <property type="evidence" value="ECO:0007669"/>
    <property type="project" value="UniProtKB-SubCell"/>
</dbReference>
<feature type="transmembrane region" description="Helical" evidence="13">
    <location>
        <begin position="42"/>
        <end position="63"/>
    </location>
</feature>
<accession>A0A1Q3ASA1</accession>
<feature type="domain" description="RING-type" evidence="14">
    <location>
        <begin position="114"/>
        <end position="156"/>
    </location>
</feature>
<evidence type="ECO:0000256" key="7">
    <source>
        <dbReference type="ARBA" id="ARBA00022786"/>
    </source>
</evidence>
<dbReference type="SUPFAM" id="SSF57850">
    <property type="entry name" value="RING/U-box"/>
    <property type="match status" value="1"/>
</dbReference>
<dbReference type="GO" id="GO:0008270">
    <property type="term" value="F:zinc ion binding"/>
    <property type="evidence" value="ECO:0007669"/>
    <property type="project" value="UniProtKB-KW"/>
</dbReference>
<sequence>MATAPYNSHRRLLDTILQGMPPTSPNKAISSYNSEANIDSNMVIVLAALLCAIICALGLNSIIRCAIRYGYRFLSATAEQATPRLPSIGLNKSTLNQIPVMVYGSGLNFPVTDCPICLGEFVEGENARILPKCNHGFHVKCIDIWLASHSSCPLCRQQLFDHPTSCNVEEDSVNISLPETGQS</sequence>
<dbReference type="OrthoDB" id="8062037at2759"/>
<keyword evidence="7" id="KW-0833">Ubl conjugation pathway</keyword>
<evidence type="ECO:0000256" key="9">
    <source>
        <dbReference type="ARBA" id="ARBA00022989"/>
    </source>
</evidence>
<keyword evidence="5 13" id="KW-0812">Transmembrane</keyword>
<dbReference type="InterPro" id="IPR001841">
    <property type="entry name" value="Znf_RING"/>
</dbReference>
<comment type="caution">
    <text evidence="15">The sequence shown here is derived from an EMBL/GenBank/DDBJ whole genome shotgun (WGS) entry which is preliminary data.</text>
</comment>
<reference evidence="16" key="1">
    <citation type="submission" date="2016-04" db="EMBL/GenBank/DDBJ databases">
        <title>Cephalotus genome sequencing.</title>
        <authorList>
            <person name="Fukushima K."/>
            <person name="Hasebe M."/>
            <person name="Fang X."/>
        </authorList>
    </citation>
    <scope>NUCLEOTIDE SEQUENCE [LARGE SCALE GENOMIC DNA]</scope>
    <source>
        <strain evidence="16">cv. St1</strain>
    </source>
</reference>
<evidence type="ECO:0000256" key="8">
    <source>
        <dbReference type="ARBA" id="ARBA00022833"/>
    </source>
</evidence>
<evidence type="ECO:0000259" key="14">
    <source>
        <dbReference type="PROSITE" id="PS50089"/>
    </source>
</evidence>
<evidence type="ECO:0000256" key="1">
    <source>
        <dbReference type="ARBA" id="ARBA00000900"/>
    </source>
</evidence>
<keyword evidence="16" id="KW-1185">Reference proteome</keyword>
<keyword evidence="9 13" id="KW-1133">Transmembrane helix</keyword>
<comment type="catalytic activity">
    <reaction evidence="1">
        <text>S-ubiquitinyl-[E2 ubiquitin-conjugating enzyme]-L-cysteine + [acceptor protein]-L-lysine = [E2 ubiquitin-conjugating enzyme]-L-cysteine + N(6)-ubiquitinyl-[acceptor protein]-L-lysine.</text>
        <dbReference type="EC" id="2.3.2.27"/>
    </reaction>
</comment>
<dbReference type="GO" id="GO:0061630">
    <property type="term" value="F:ubiquitin protein ligase activity"/>
    <property type="evidence" value="ECO:0007669"/>
    <property type="project" value="UniProtKB-EC"/>
</dbReference>
<evidence type="ECO:0000256" key="2">
    <source>
        <dbReference type="ARBA" id="ARBA00004167"/>
    </source>
</evidence>
<evidence type="ECO:0000256" key="13">
    <source>
        <dbReference type="SAM" id="Phobius"/>
    </source>
</evidence>
<dbReference type="InterPro" id="IPR044602">
    <property type="entry name" value="ATL10/ATL72-79-like"/>
</dbReference>
<evidence type="ECO:0000313" key="16">
    <source>
        <dbReference type="Proteomes" id="UP000187406"/>
    </source>
</evidence>
<keyword evidence="8" id="KW-0862">Zinc</keyword>
<gene>
    <name evidence="15" type="ORF">CFOL_v3_02150</name>
</gene>
<dbReference type="CDD" id="cd16461">
    <property type="entry name" value="RING-H2_EL5-like"/>
    <property type="match status" value="1"/>
</dbReference>
<keyword evidence="4" id="KW-0808">Transferase</keyword>
<name>A0A1Q3ASA1_CEPFO</name>
<dbReference type="SMART" id="SM00184">
    <property type="entry name" value="RING"/>
    <property type="match status" value="1"/>
</dbReference>
<dbReference type="PANTHER" id="PTHR46905">
    <property type="entry name" value="RING-H2 FINGER PROTEIN ATL78"/>
    <property type="match status" value="1"/>
</dbReference>
<keyword evidence="6" id="KW-0479">Metal-binding</keyword>
<dbReference type="PANTHER" id="PTHR46905:SF21">
    <property type="entry name" value="RING-TYPE E3 UBIQUITIN TRANSFERASE"/>
    <property type="match status" value="1"/>
</dbReference>
<evidence type="ECO:0000256" key="10">
    <source>
        <dbReference type="ARBA" id="ARBA00023136"/>
    </source>
</evidence>
<keyword evidence="10 13" id="KW-0472">Membrane</keyword>
<evidence type="ECO:0000256" key="3">
    <source>
        <dbReference type="ARBA" id="ARBA00012483"/>
    </source>
</evidence>
<evidence type="ECO:0000313" key="15">
    <source>
        <dbReference type="EMBL" id="GAV58617.1"/>
    </source>
</evidence>
<keyword evidence="12" id="KW-0863">Zinc-finger</keyword>
<dbReference type="InterPro" id="IPR013083">
    <property type="entry name" value="Znf_RING/FYVE/PHD"/>
</dbReference>
<proteinExistence type="inferred from homology"/>